<dbReference type="InterPro" id="IPR015421">
    <property type="entry name" value="PyrdxlP-dep_Trfase_major"/>
</dbReference>
<evidence type="ECO:0000313" key="5">
    <source>
        <dbReference type="Proteomes" id="UP000464658"/>
    </source>
</evidence>
<reference evidence="4 5" key="1">
    <citation type="submission" date="2019-12" db="EMBL/GenBank/DDBJ databases">
        <title>Full genome sequence of a Bacillus safensis strain isolated from commercially available natto in Indonesia.</title>
        <authorList>
            <person name="Yoshida M."/>
            <person name="Uomi M."/>
            <person name="Waturangi D."/>
            <person name="Ekaputri J.J."/>
            <person name="Setiamarga D.H.E."/>
        </authorList>
    </citation>
    <scope>NUCLEOTIDE SEQUENCE [LARGE SCALE GENOMIC DNA]</scope>
    <source>
        <strain evidence="4 5">IDN1</strain>
    </source>
</reference>
<evidence type="ECO:0000256" key="1">
    <source>
        <dbReference type="ARBA" id="ARBA00001933"/>
    </source>
</evidence>
<accession>A0A5S9M5E2</accession>
<dbReference type="Gene3D" id="3.40.640.10">
    <property type="entry name" value="Type I PLP-dependent aspartate aminotransferase-like (Major domain)"/>
    <property type="match status" value="1"/>
</dbReference>
<gene>
    <name evidence="4" type="ORF">BsIDN1_16430</name>
</gene>
<dbReference type="Pfam" id="PF01053">
    <property type="entry name" value="Cys_Met_Meta_PP"/>
    <property type="match status" value="1"/>
</dbReference>
<evidence type="ECO:0000256" key="3">
    <source>
        <dbReference type="RuleBase" id="RU362118"/>
    </source>
</evidence>
<dbReference type="EMBL" id="AP021906">
    <property type="protein sequence ID" value="BBP88025.1"/>
    <property type="molecule type" value="Genomic_DNA"/>
</dbReference>
<dbReference type="InterPro" id="IPR015424">
    <property type="entry name" value="PyrdxlP-dep_Trfase"/>
</dbReference>
<evidence type="ECO:0000256" key="2">
    <source>
        <dbReference type="ARBA" id="ARBA00022898"/>
    </source>
</evidence>
<comment type="similarity">
    <text evidence="3">Belongs to the trans-sulfuration enzymes family.</text>
</comment>
<name>A0A5S9M5E2_BACIA</name>
<dbReference type="Proteomes" id="UP000464658">
    <property type="component" value="Chromosome"/>
</dbReference>
<evidence type="ECO:0000313" key="4">
    <source>
        <dbReference type="EMBL" id="BBP88025.1"/>
    </source>
</evidence>
<dbReference type="AlphaFoldDB" id="A0A5S9M5E2"/>
<protein>
    <submittedName>
        <fullName evidence="4">Uncharacterized protein</fullName>
    </submittedName>
</protein>
<comment type="cofactor">
    <cofactor evidence="1 3">
        <name>pyridoxal 5'-phosphate</name>
        <dbReference type="ChEBI" id="CHEBI:597326"/>
    </cofactor>
</comment>
<dbReference type="GO" id="GO:0019346">
    <property type="term" value="P:transsulfuration"/>
    <property type="evidence" value="ECO:0007669"/>
    <property type="project" value="InterPro"/>
</dbReference>
<organism evidence="4 5">
    <name type="scientific">Bacillus safensis</name>
    <dbReference type="NCBI Taxonomy" id="561879"/>
    <lineage>
        <taxon>Bacteria</taxon>
        <taxon>Bacillati</taxon>
        <taxon>Bacillota</taxon>
        <taxon>Bacilli</taxon>
        <taxon>Bacillales</taxon>
        <taxon>Bacillaceae</taxon>
        <taxon>Bacillus</taxon>
    </lineage>
</organism>
<keyword evidence="2 3" id="KW-0663">Pyridoxal phosphate</keyword>
<dbReference type="SUPFAM" id="SSF53383">
    <property type="entry name" value="PLP-dependent transferases"/>
    <property type="match status" value="1"/>
</dbReference>
<sequence>MAAPTIYLPIHSKKLGITVKFVDSSNLEELEAAITDKTKAVYAESIGNQKATFYILKPSQPLHTSIISRLLLTIHSPALIY</sequence>
<dbReference type="InterPro" id="IPR000277">
    <property type="entry name" value="Cys/Met-Metab_PyrdxlP-dep_enz"/>
</dbReference>
<proteinExistence type="inferred from homology"/>
<dbReference type="GO" id="GO:0030170">
    <property type="term" value="F:pyridoxal phosphate binding"/>
    <property type="evidence" value="ECO:0007669"/>
    <property type="project" value="InterPro"/>
</dbReference>